<gene>
    <name evidence="3" type="primary">impA</name>
    <name evidence="3" type="ordered locus">AZC_2598</name>
</gene>
<dbReference type="EMBL" id="AP009384">
    <property type="protein sequence ID" value="BAF88596.1"/>
    <property type="molecule type" value="Genomic_DNA"/>
</dbReference>
<dbReference type="PANTHER" id="PTHR37951">
    <property type="entry name" value="CYTOPLASMIC PROTEIN-RELATED"/>
    <property type="match status" value="1"/>
</dbReference>
<feature type="compositionally biased region" description="Acidic residues" evidence="1">
    <location>
        <begin position="62"/>
        <end position="73"/>
    </location>
</feature>
<reference evidence="4" key="2">
    <citation type="submission" date="2007-04" db="EMBL/GenBank/DDBJ databases">
        <title>Complete genome sequence of the nitrogen-fixing bacterium Azorhizobium caulinodans ORS571.</title>
        <authorList>
            <person name="Lee K.B."/>
            <person name="Backer P.D."/>
            <person name="Aono T."/>
            <person name="Liu C.T."/>
            <person name="Suzuki S."/>
            <person name="Suzuki T."/>
            <person name="Kaneko T."/>
            <person name="Yamada M."/>
            <person name="Tabata S."/>
            <person name="Kupfer D.M."/>
            <person name="Najar F.Z."/>
            <person name="Wiley G.B."/>
            <person name="Roe B."/>
            <person name="Binnewies T."/>
            <person name="Ussery D."/>
            <person name="Vereecke D."/>
            <person name="Gevers D."/>
            <person name="Holsters M."/>
            <person name="Oyaizu H."/>
        </authorList>
    </citation>
    <scope>NUCLEOTIDE SEQUENCE [LARGE SCALE GENOMIC DNA]</scope>
    <source>
        <strain evidence="4">ATCC 43989 / DSM 5975 / JCM 20966 / LMG 6465 / NBRC 14845 / NCIMB 13405 / ORS 571</strain>
    </source>
</reference>
<dbReference type="Proteomes" id="UP000000270">
    <property type="component" value="Chromosome"/>
</dbReference>
<dbReference type="KEGG" id="azc:AZC_2598"/>
<dbReference type="HOGENOM" id="CLU_060104_1_0_5"/>
<reference evidence="3 4" key="5">
    <citation type="journal article" date="2010" name="Appl. Environ. Microbiol.">
        <title>phrR-like gene praR of Azorhizobium caulinodans ORS571 is essential for symbiosis with Sesbania rostrata and is involved in expression of reb genes.</title>
        <authorList>
            <person name="Akiba N."/>
            <person name="Aono T."/>
            <person name="Toyazaki H."/>
            <person name="Sato S."/>
            <person name="Oyaizu H."/>
        </authorList>
    </citation>
    <scope>NUCLEOTIDE SEQUENCE [LARGE SCALE GENOMIC DNA]</scope>
    <source>
        <strain evidence="4">ATCC 43989 / DSM 5975 / JCM 20966 / LMG 6465 / NBRC 14845 / NCIMB 13405 / ORS 571</strain>
    </source>
</reference>
<dbReference type="AlphaFoldDB" id="A8IB23"/>
<reference evidence="3 4" key="4">
    <citation type="journal article" date="2009" name="Appl. Environ. Microbiol.">
        <title>Comparative genome-wide transcriptional profiling of Azorhizobium caulinodans ORS571 grown under free-living and symbiotic conditions.</title>
        <authorList>
            <person name="Tsukada S."/>
            <person name="Aono T."/>
            <person name="Akiba N."/>
            <person name="Lee KB."/>
            <person name="Liu CT."/>
            <person name="Toyazaki H."/>
            <person name="Oyaizu H."/>
        </authorList>
    </citation>
    <scope>NUCLEOTIDE SEQUENCE [LARGE SCALE GENOMIC DNA]</scope>
    <source>
        <strain evidence="4">ATCC 43989 / DSM 5975 / JCM 20966 / LMG 6465 / NBRC 14845 / NCIMB 13405 / ORS 571</strain>
    </source>
</reference>
<dbReference type="eggNOG" id="COG3515">
    <property type="taxonomic scope" value="Bacteria"/>
</dbReference>
<feature type="domain" description="ImpA N-terminal" evidence="2">
    <location>
        <begin position="20"/>
        <end position="148"/>
    </location>
</feature>
<reference evidence="3 4" key="6">
    <citation type="journal article" date="2011" name="Appl. Environ. Microbiol.">
        <title>Involvement of the azorhizobial chromosome partition gene (parA) in the onset of bacteroid differentiation during Sesbania rostrata stem nodule development.</title>
        <authorList>
            <person name="Liu CT."/>
            <person name="Lee KB."/>
            <person name="Wang YS."/>
            <person name="Peng MH."/>
            <person name="Lee KT."/>
            <person name="Suzuki S."/>
            <person name="Suzuki T."/>
            <person name="Oyaizu H."/>
        </authorList>
    </citation>
    <scope>NUCLEOTIDE SEQUENCE [LARGE SCALE GENOMIC DNA]</scope>
    <source>
        <strain evidence="4">ATCC 43989 / DSM 5975 / JCM 20966 / LMG 6465 / NBRC 14845 / NCIMB 13405 / ORS 571</strain>
    </source>
</reference>
<protein>
    <submittedName>
        <fullName evidence="3">ImpA-related N-terminal protein</fullName>
    </submittedName>
</protein>
<feature type="compositionally biased region" description="Polar residues" evidence="1">
    <location>
        <begin position="1"/>
        <end position="10"/>
    </location>
</feature>
<accession>A8IB23</accession>
<dbReference type="PANTHER" id="PTHR37951:SF1">
    <property type="entry name" value="TYPE VI SECRETION SYSTEM COMPONENT TSSA1"/>
    <property type="match status" value="1"/>
</dbReference>
<evidence type="ECO:0000259" key="2">
    <source>
        <dbReference type="Pfam" id="PF06812"/>
    </source>
</evidence>
<organism evidence="3 4">
    <name type="scientific">Azorhizobium caulinodans (strain ATCC 43989 / DSM 5975 / JCM 20966 / LMG 6465 / NBRC 14845 / NCIMB 13405 / ORS 571)</name>
    <dbReference type="NCBI Taxonomy" id="438753"/>
    <lineage>
        <taxon>Bacteria</taxon>
        <taxon>Pseudomonadati</taxon>
        <taxon>Pseudomonadota</taxon>
        <taxon>Alphaproteobacteria</taxon>
        <taxon>Hyphomicrobiales</taxon>
        <taxon>Xanthobacteraceae</taxon>
        <taxon>Azorhizobium</taxon>
    </lineage>
</organism>
<dbReference type="Pfam" id="PF06812">
    <property type="entry name" value="ImpA_N"/>
    <property type="match status" value="1"/>
</dbReference>
<evidence type="ECO:0000313" key="4">
    <source>
        <dbReference type="Proteomes" id="UP000000270"/>
    </source>
</evidence>
<sequence length="388" mass="41334">MKDSENSMTVEPTFDVSEGLAPIGDPPGCGTDPRADMSGNSPFLQMKDARADARRKERALDVDPDAPGAEDDWGSAGELGMQILSGVGKDLEVAAWVIEALVRLDGYRGLYTGCLLAEGLVRTFWDGIFPLPDEDGNDGRLSPFVALNGEDGEGLLIQPLRKIPLTAGSEHFSYWQYEQAREIAQIGDADRREARIAAGGLSMDAFDEAVGSTPPSFFADLIAQIEAALAALNALSDAFSERVGVDAPPAGAIRNLLNTVLDDVRIFAASKLEQASASQLSEQAGSDEAAGGGETAGDGEAETGGAPGAPRGPVANREQALRLILEAARFFRTNEPHSPISYTLEEIVRRARLPMGALIEELIVDPEARRYFYLAAGLRPPANPEPQE</sequence>
<keyword evidence="4" id="KW-1185">Reference proteome</keyword>
<feature type="compositionally biased region" description="Basic and acidic residues" evidence="1">
    <location>
        <begin position="47"/>
        <end position="61"/>
    </location>
</feature>
<name>A8IB23_AZOC5</name>
<dbReference type="STRING" id="438753.AZC_2598"/>
<dbReference type="InterPro" id="IPR017740">
    <property type="entry name" value="TssA-like"/>
</dbReference>
<evidence type="ECO:0000256" key="1">
    <source>
        <dbReference type="SAM" id="MobiDB-lite"/>
    </source>
</evidence>
<dbReference type="InterPro" id="IPR010657">
    <property type="entry name" value="ImpA_N"/>
</dbReference>
<proteinExistence type="predicted"/>
<reference evidence="3 4" key="1">
    <citation type="journal article" date="2007" name="Appl. Environ. Microbiol.">
        <title>Rhizobial factors required for stem nodule maturation and maintenance in Sesbania rostrata-Azorhizobium caulinodans ORS571 symbiosis.</title>
        <authorList>
            <person name="Suzuki S."/>
            <person name="Aono T."/>
            <person name="Lee KB."/>
            <person name="Suzuki T."/>
            <person name="Liu CT."/>
            <person name="Miwa H."/>
            <person name="Wakao S."/>
            <person name="Iki T."/>
            <person name="Oyaizu H."/>
        </authorList>
    </citation>
    <scope>NUCLEOTIDE SEQUENCE [LARGE SCALE GENOMIC DNA]</scope>
    <source>
        <strain evidence="4">ATCC 43989 / DSM 5975 / JCM 20966 / LMG 6465 / NBRC 14845 / NCIMB 13405 / ORS 571</strain>
    </source>
</reference>
<evidence type="ECO:0000313" key="3">
    <source>
        <dbReference type="EMBL" id="BAF88596.1"/>
    </source>
</evidence>
<feature type="region of interest" description="Disordered" evidence="1">
    <location>
        <begin position="277"/>
        <end position="313"/>
    </location>
</feature>
<feature type="region of interest" description="Disordered" evidence="1">
    <location>
        <begin position="1"/>
        <end position="74"/>
    </location>
</feature>
<dbReference type="NCBIfam" id="TIGR03363">
    <property type="entry name" value="VI_chp_8"/>
    <property type="match status" value="1"/>
</dbReference>
<reference evidence="3 4" key="3">
    <citation type="journal article" date="2008" name="BMC Genomics">
        <title>The genome of the versatile nitrogen fixer Azorhizobium caulinodans ORS571.</title>
        <authorList>
            <person name="Lee KB."/>
            <person name="Backer P.D."/>
            <person name="Aono T."/>
            <person name="Liu CT."/>
            <person name="Suzuki S."/>
            <person name="Suzuki T."/>
            <person name="Kaneko T."/>
            <person name="Yamada M."/>
            <person name="Tabata S."/>
            <person name="Kupfer D.M."/>
            <person name="Najar F.Z."/>
            <person name="Wiley G.B."/>
            <person name="Roe B."/>
            <person name="Binnewies T.T."/>
            <person name="Ussery D.W."/>
            <person name="D'Haeze W."/>
            <person name="Herder J.D."/>
            <person name="Gevers D."/>
            <person name="Vereecke D."/>
            <person name="Holsters M."/>
            <person name="Oyaizu H."/>
        </authorList>
    </citation>
    <scope>NUCLEOTIDE SEQUENCE [LARGE SCALE GENOMIC DNA]</scope>
    <source>
        <strain evidence="4">ATCC 43989 / DSM 5975 / JCM 20966 / LMG 6465 / NBRC 14845 / NCIMB 13405 / ORS 571</strain>
    </source>
</reference>